<protein>
    <submittedName>
        <fullName evidence="1">Uncharacterized protein</fullName>
    </submittedName>
</protein>
<reference evidence="1" key="1">
    <citation type="submission" date="2018-02" db="EMBL/GenBank/DDBJ databases">
        <title>Rhizophora mucronata_Transcriptome.</title>
        <authorList>
            <person name="Meera S.P."/>
            <person name="Sreeshan A."/>
            <person name="Augustine A."/>
        </authorList>
    </citation>
    <scope>NUCLEOTIDE SEQUENCE</scope>
    <source>
        <tissue evidence="1">Leaf</tissue>
    </source>
</reference>
<dbReference type="EMBL" id="GGEC01003907">
    <property type="protein sequence ID" value="MBW84390.1"/>
    <property type="molecule type" value="Transcribed_RNA"/>
</dbReference>
<sequence length="39" mass="4571">MLSNQEVLVADITQLLFFAGTKHNLNKPHAERNKKQHLW</sequence>
<organism evidence="1">
    <name type="scientific">Rhizophora mucronata</name>
    <name type="common">Asiatic mangrove</name>
    <dbReference type="NCBI Taxonomy" id="61149"/>
    <lineage>
        <taxon>Eukaryota</taxon>
        <taxon>Viridiplantae</taxon>
        <taxon>Streptophyta</taxon>
        <taxon>Embryophyta</taxon>
        <taxon>Tracheophyta</taxon>
        <taxon>Spermatophyta</taxon>
        <taxon>Magnoliopsida</taxon>
        <taxon>eudicotyledons</taxon>
        <taxon>Gunneridae</taxon>
        <taxon>Pentapetalae</taxon>
        <taxon>rosids</taxon>
        <taxon>fabids</taxon>
        <taxon>Malpighiales</taxon>
        <taxon>Rhizophoraceae</taxon>
        <taxon>Rhizophora</taxon>
    </lineage>
</organism>
<accession>A0A2P2IT63</accession>
<name>A0A2P2IT63_RHIMU</name>
<evidence type="ECO:0000313" key="1">
    <source>
        <dbReference type="EMBL" id="MBW84390.1"/>
    </source>
</evidence>
<dbReference type="AlphaFoldDB" id="A0A2P2IT63"/>
<proteinExistence type="predicted"/>